<dbReference type="EMBL" id="MU855544">
    <property type="protein sequence ID" value="KAK3901932.1"/>
    <property type="molecule type" value="Genomic_DNA"/>
</dbReference>
<name>A0AAN6MKY3_9PEZI</name>
<feature type="compositionally biased region" description="Low complexity" evidence="1">
    <location>
        <begin position="434"/>
        <end position="461"/>
    </location>
</feature>
<dbReference type="AlphaFoldDB" id="A0AAN6MKY3"/>
<feature type="transmembrane region" description="Helical" evidence="2">
    <location>
        <begin position="108"/>
        <end position="132"/>
    </location>
</feature>
<evidence type="ECO:0000313" key="3">
    <source>
        <dbReference type="EMBL" id="KAK3901932.1"/>
    </source>
</evidence>
<feature type="compositionally biased region" description="Low complexity" evidence="1">
    <location>
        <begin position="245"/>
        <end position="257"/>
    </location>
</feature>
<feature type="transmembrane region" description="Helical" evidence="2">
    <location>
        <begin position="80"/>
        <end position="102"/>
    </location>
</feature>
<keyword evidence="4" id="KW-1185">Reference proteome</keyword>
<keyword evidence="2" id="KW-1133">Transmembrane helix</keyword>
<reference evidence="3" key="2">
    <citation type="submission" date="2023-05" db="EMBL/GenBank/DDBJ databases">
        <authorList>
            <consortium name="Lawrence Berkeley National Laboratory"/>
            <person name="Steindorff A."/>
            <person name="Hensen N."/>
            <person name="Bonometti L."/>
            <person name="Westerberg I."/>
            <person name="Brannstrom I.O."/>
            <person name="Guillou S."/>
            <person name="Cros-Aarteil S."/>
            <person name="Calhoun S."/>
            <person name="Haridas S."/>
            <person name="Kuo A."/>
            <person name="Mondo S."/>
            <person name="Pangilinan J."/>
            <person name="Riley R."/>
            <person name="Labutti K."/>
            <person name="Andreopoulos B."/>
            <person name="Lipzen A."/>
            <person name="Chen C."/>
            <person name="Yanf M."/>
            <person name="Daum C."/>
            <person name="Ng V."/>
            <person name="Clum A."/>
            <person name="Ohm R."/>
            <person name="Martin F."/>
            <person name="Silar P."/>
            <person name="Natvig D."/>
            <person name="Lalanne C."/>
            <person name="Gautier V."/>
            <person name="Ament-Velasquez S.L."/>
            <person name="Kruys A."/>
            <person name="Hutchinson M.I."/>
            <person name="Powell A.J."/>
            <person name="Barry K."/>
            <person name="Miller A.N."/>
            <person name="Grigoriev I.V."/>
            <person name="Debuchy R."/>
            <person name="Gladieux P."/>
            <person name="Thoren M.H."/>
            <person name="Johannesson H."/>
        </authorList>
    </citation>
    <scope>NUCLEOTIDE SEQUENCE</scope>
    <source>
        <strain evidence="3">CBS 103.79</strain>
    </source>
</reference>
<organism evidence="3 4">
    <name type="scientific">Staphylotrichum tortipilum</name>
    <dbReference type="NCBI Taxonomy" id="2831512"/>
    <lineage>
        <taxon>Eukaryota</taxon>
        <taxon>Fungi</taxon>
        <taxon>Dikarya</taxon>
        <taxon>Ascomycota</taxon>
        <taxon>Pezizomycotina</taxon>
        <taxon>Sordariomycetes</taxon>
        <taxon>Sordariomycetidae</taxon>
        <taxon>Sordariales</taxon>
        <taxon>Chaetomiaceae</taxon>
        <taxon>Staphylotrichum</taxon>
    </lineage>
</organism>
<feature type="transmembrane region" description="Helical" evidence="2">
    <location>
        <begin position="192"/>
        <end position="218"/>
    </location>
</feature>
<feature type="compositionally biased region" description="Low complexity" evidence="1">
    <location>
        <begin position="368"/>
        <end position="382"/>
    </location>
</feature>
<proteinExistence type="predicted"/>
<feature type="compositionally biased region" description="Polar residues" evidence="1">
    <location>
        <begin position="286"/>
        <end position="320"/>
    </location>
</feature>
<feature type="compositionally biased region" description="Acidic residues" evidence="1">
    <location>
        <begin position="462"/>
        <end position="472"/>
    </location>
</feature>
<sequence length="607" mass="65606">MGGTEPPFMYQAVKKDDGRFPAASFDPKAVTRASWEPKKQKPKPDGPLVSFNRHPDALMVPTGRSRYKPMGRRTKSWIKAMRVVQLGLRVVEAIAAVGLIAVMSVSGFIGWITGATLGVVIVFCLYSVFHHARPAGSRAPGSSAAYQIFSGISDLCVLPLYAYGALTTRNKSENLSVNGDPNPNETKYMVPAMYYGLIGAGGLHLLSLAISLWLALMFRRIANMPPDMNPLESNLTSRAHTRNKSSVATTATGSTASYSDKGSRDSQLYDDAASSRPPSVPFMHTRQGSASSLTSHDSRLNLPSRQYQIAPGNRSSATSQDLKRMSAPPSSQDLNLKRMSAPPPSSKRASYMEVPLGETGDLASPTASSSRPVSLYSSRPSSGTVPSYRAEPVSPAQTVQPRSAKFTETWYTSESLISRTQQRNRLTKPPPATTPQHQQQRQQQQSQRTPPATAYASLDASSDSDSDSDTNDNENFYTPAPTTPAPAPRRPRTPFSRLRNSILSDIPLNHRRVSGGGLGQDITDQTLKIGNDFQPRDRNSSIQPESAFYSKPYGELKAATPPIMVGGGRVVSSGNDLYDDGDLGRVVGRRGVSGKVAEEGRAGAGWR</sequence>
<feature type="compositionally biased region" description="Polar residues" evidence="1">
    <location>
        <begin position="409"/>
        <end position="424"/>
    </location>
</feature>
<evidence type="ECO:0000256" key="1">
    <source>
        <dbReference type="SAM" id="MobiDB-lite"/>
    </source>
</evidence>
<accession>A0AAN6MKY3</accession>
<dbReference type="Proteomes" id="UP001303889">
    <property type="component" value="Unassembled WGS sequence"/>
</dbReference>
<protein>
    <submittedName>
        <fullName evidence="3">Uncharacterized protein</fullName>
    </submittedName>
</protein>
<evidence type="ECO:0000256" key="2">
    <source>
        <dbReference type="SAM" id="Phobius"/>
    </source>
</evidence>
<comment type="caution">
    <text evidence="3">The sequence shown here is derived from an EMBL/GenBank/DDBJ whole genome shotgun (WGS) entry which is preliminary data.</text>
</comment>
<gene>
    <name evidence="3" type="ORF">C8A05DRAFT_34361</name>
</gene>
<reference evidence="3" key="1">
    <citation type="journal article" date="2023" name="Mol. Phylogenet. Evol.">
        <title>Genome-scale phylogeny and comparative genomics of the fungal order Sordariales.</title>
        <authorList>
            <person name="Hensen N."/>
            <person name="Bonometti L."/>
            <person name="Westerberg I."/>
            <person name="Brannstrom I.O."/>
            <person name="Guillou S."/>
            <person name="Cros-Aarteil S."/>
            <person name="Calhoun S."/>
            <person name="Haridas S."/>
            <person name="Kuo A."/>
            <person name="Mondo S."/>
            <person name="Pangilinan J."/>
            <person name="Riley R."/>
            <person name="LaButti K."/>
            <person name="Andreopoulos B."/>
            <person name="Lipzen A."/>
            <person name="Chen C."/>
            <person name="Yan M."/>
            <person name="Daum C."/>
            <person name="Ng V."/>
            <person name="Clum A."/>
            <person name="Steindorff A."/>
            <person name="Ohm R.A."/>
            <person name="Martin F."/>
            <person name="Silar P."/>
            <person name="Natvig D.O."/>
            <person name="Lalanne C."/>
            <person name="Gautier V."/>
            <person name="Ament-Velasquez S.L."/>
            <person name="Kruys A."/>
            <person name="Hutchinson M.I."/>
            <person name="Powell A.J."/>
            <person name="Barry K."/>
            <person name="Miller A.N."/>
            <person name="Grigoriev I.V."/>
            <person name="Debuchy R."/>
            <person name="Gladieux P."/>
            <person name="Hiltunen Thoren M."/>
            <person name="Johannesson H."/>
        </authorList>
    </citation>
    <scope>NUCLEOTIDE SEQUENCE</scope>
    <source>
        <strain evidence="3">CBS 103.79</strain>
    </source>
</reference>
<keyword evidence="2" id="KW-0472">Membrane</keyword>
<evidence type="ECO:0000313" key="4">
    <source>
        <dbReference type="Proteomes" id="UP001303889"/>
    </source>
</evidence>
<feature type="region of interest" description="Disordered" evidence="1">
    <location>
        <begin position="232"/>
        <end position="495"/>
    </location>
</feature>
<keyword evidence="2" id="KW-0812">Transmembrane</keyword>